<dbReference type="GO" id="GO:0016705">
    <property type="term" value="F:oxidoreductase activity, acting on paired donors, with incorporation or reduction of molecular oxygen"/>
    <property type="evidence" value="ECO:0007669"/>
    <property type="project" value="InterPro"/>
</dbReference>
<dbReference type="EMBL" id="BTGU01022157">
    <property type="protein sequence ID" value="GMN75563.1"/>
    <property type="molecule type" value="Genomic_DNA"/>
</dbReference>
<dbReference type="PANTHER" id="PTHR24299:SF59">
    <property type="entry name" value="CYTOCHROME P450 SUPERFAMILY PROTEIN"/>
    <property type="match status" value="1"/>
</dbReference>
<dbReference type="InterPro" id="IPR001128">
    <property type="entry name" value="Cyt_P450"/>
</dbReference>
<protein>
    <submittedName>
        <fullName evidence="1">Uncharacterized protein</fullName>
    </submittedName>
</protein>
<dbReference type="PANTHER" id="PTHR24299">
    <property type="entry name" value="CYTOCHROME P450 FAMILY 1"/>
    <property type="match status" value="1"/>
</dbReference>
<comment type="caution">
    <text evidence="1">The sequence shown here is derived from an EMBL/GenBank/DDBJ whole genome shotgun (WGS) entry which is preliminary data.</text>
</comment>
<dbReference type="GO" id="GO:0005506">
    <property type="term" value="F:iron ion binding"/>
    <property type="evidence" value="ECO:0007669"/>
    <property type="project" value="InterPro"/>
</dbReference>
<organism evidence="1 2">
    <name type="scientific">Ficus carica</name>
    <name type="common">Common fig</name>
    <dbReference type="NCBI Taxonomy" id="3494"/>
    <lineage>
        <taxon>Eukaryota</taxon>
        <taxon>Viridiplantae</taxon>
        <taxon>Streptophyta</taxon>
        <taxon>Embryophyta</taxon>
        <taxon>Tracheophyta</taxon>
        <taxon>Spermatophyta</taxon>
        <taxon>Magnoliopsida</taxon>
        <taxon>eudicotyledons</taxon>
        <taxon>Gunneridae</taxon>
        <taxon>Pentapetalae</taxon>
        <taxon>rosids</taxon>
        <taxon>fabids</taxon>
        <taxon>Rosales</taxon>
        <taxon>Moraceae</taxon>
        <taxon>Ficeae</taxon>
        <taxon>Ficus</taxon>
    </lineage>
</organism>
<evidence type="ECO:0000313" key="2">
    <source>
        <dbReference type="Proteomes" id="UP001187192"/>
    </source>
</evidence>
<gene>
    <name evidence="1" type="ORF">TIFTF001_056789</name>
</gene>
<dbReference type="Pfam" id="PF00067">
    <property type="entry name" value="p450"/>
    <property type="match status" value="1"/>
</dbReference>
<dbReference type="GO" id="GO:0020037">
    <property type="term" value="F:heme binding"/>
    <property type="evidence" value="ECO:0007669"/>
    <property type="project" value="InterPro"/>
</dbReference>
<name>A0AA88EJ60_FICCA</name>
<dbReference type="Proteomes" id="UP001187192">
    <property type="component" value="Unassembled WGS sequence"/>
</dbReference>
<reference evidence="1" key="1">
    <citation type="submission" date="2023-07" db="EMBL/GenBank/DDBJ databases">
        <title>draft genome sequence of fig (Ficus carica).</title>
        <authorList>
            <person name="Takahashi T."/>
            <person name="Nishimura K."/>
        </authorList>
    </citation>
    <scope>NUCLEOTIDE SEQUENCE</scope>
</reference>
<dbReference type="SUPFAM" id="SSF48264">
    <property type="entry name" value="Cytochrome P450"/>
    <property type="match status" value="1"/>
</dbReference>
<evidence type="ECO:0000313" key="1">
    <source>
        <dbReference type="EMBL" id="GMN75563.1"/>
    </source>
</evidence>
<dbReference type="Gene3D" id="1.10.630.10">
    <property type="entry name" value="Cytochrome P450"/>
    <property type="match status" value="1"/>
</dbReference>
<proteinExistence type="predicted"/>
<sequence>MLSNAYGPLMSSKLGEVTTIIVSSPTMAKEVLQKHSQFFSNRTVPDAARAIDHNKFSAIWVLDANMNLRHNKVQELLRDVRKSRQAGESVEVGRVAFVTSLNLLSTTFFSMVLANDTNSDTQNKLKEAMSHMMDILINMTLNGEEKMR</sequence>
<dbReference type="AlphaFoldDB" id="A0AA88EJ60"/>
<keyword evidence="2" id="KW-1185">Reference proteome</keyword>
<dbReference type="GO" id="GO:0004497">
    <property type="term" value="F:monooxygenase activity"/>
    <property type="evidence" value="ECO:0007669"/>
    <property type="project" value="InterPro"/>
</dbReference>
<accession>A0AA88EJ60</accession>
<dbReference type="InterPro" id="IPR036396">
    <property type="entry name" value="Cyt_P450_sf"/>
</dbReference>